<evidence type="ECO:0000313" key="2">
    <source>
        <dbReference type="EMBL" id="VUZ49787.1"/>
    </source>
</evidence>
<protein>
    <submittedName>
        <fullName evidence="2">Uncharacterized protein</fullName>
    </submittedName>
</protein>
<feature type="transmembrane region" description="Helical" evidence="1">
    <location>
        <begin position="172"/>
        <end position="193"/>
    </location>
</feature>
<proteinExistence type="predicted"/>
<reference evidence="2 3" key="1">
    <citation type="submission" date="2019-07" db="EMBL/GenBank/DDBJ databases">
        <authorList>
            <person name="Jastrzebski P J."/>
            <person name="Paukszto L."/>
            <person name="Jastrzebski P J."/>
        </authorList>
    </citation>
    <scope>NUCLEOTIDE SEQUENCE [LARGE SCALE GENOMIC DNA]</scope>
    <source>
        <strain evidence="2 3">WMS-il1</strain>
    </source>
</reference>
<keyword evidence="3" id="KW-1185">Reference proteome</keyword>
<keyword evidence="1" id="KW-0812">Transmembrane</keyword>
<keyword evidence="1" id="KW-1133">Transmembrane helix</keyword>
<dbReference type="EMBL" id="CABIJS010000333">
    <property type="protein sequence ID" value="VUZ49787.1"/>
    <property type="molecule type" value="Genomic_DNA"/>
</dbReference>
<evidence type="ECO:0000313" key="3">
    <source>
        <dbReference type="Proteomes" id="UP000321570"/>
    </source>
</evidence>
<evidence type="ECO:0000256" key="1">
    <source>
        <dbReference type="SAM" id="Phobius"/>
    </source>
</evidence>
<organism evidence="2 3">
    <name type="scientific">Hymenolepis diminuta</name>
    <name type="common">Rat tapeworm</name>
    <dbReference type="NCBI Taxonomy" id="6216"/>
    <lineage>
        <taxon>Eukaryota</taxon>
        <taxon>Metazoa</taxon>
        <taxon>Spiralia</taxon>
        <taxon>Lophotrochozoa</taxon>
        <taxon>Platyhelminthes</taxon>
        <taxon>Cestoda</taxon>
        <taxon>Eucestoda</taxon>
        <taxon>Cyclophyllidea</taxon>
        <taxon>Hymenolepididae</taxon>
        <taxon>Hymenolepis</taxon>
    </lineage>
</organism>
<name>A0A564YR65_HYMDI</name>
<gene>
    <name evidence="2" type="ORF">WMSIL1_LOCUS8480</name>
</gene>
<keyword evidence="1" id="KW-0472">Membrane</keyword>
<dbReference type="Proteomes" id="UP000321570">
    <property type="component" value="Unassembled WGS sequence"/>
</dbReference>
<accession>A0A564YR65</accession>
<sequence>MILCPQYSSNYDERNRVPSFDTRVPGEPRTVKMRSRALMAAVVFANGSDITSGHLECESINIKYATPSVGSAKSTCSYSMVSSYQLISKESTIHDDLSQWNRSNKSSFNGEDYHFVSTNFMIFLMTGSFAEARFISTAVTGIFQMQYTSFSRDMHRFKTEGNRLVTFRSPAFISLIFFINRFTEIILVIFISLSDLFQPGFQFCQLSHR</sequence>
<dbReference type="AlphaFoldDB" id="A0A564YR65"/>